<reference evidence="2" key="1">
    <citation type="submission" date="2016-09" db="EMBL/GenBank/DDBJ databases">
        <authorList>
            <person name="Gulvik C.A."/>
        </authorList>
    </citation>
    <scope>NUCLEOTIDE SEQUENCE [LARGE SCALE GENOMIC DNA]</scope>
    <source>
        <strain evidence="2">DSM 23328</strain>
    </source>
</reference>
<evidence type="ECO:0000313" key="1">
    <source>
        <dbReference type="EMBL" id="OEG13690.1"/>
    </source>
</evidence>
<dbReference type="EMBL" id="MIJZ01000001">
    <property type="protein sequence ID" value="OEG13690.1"/>
    <property type="molecule type" value="Genomic_DNA"/>
</dbReference>
<protein>
    <recommendedName>
        <fullName evidence="3">DUF4003 domain-containing protein</fullName>
    </recommendedName>
</protein>
<keyword evidence="2" id="KW-1185">Reference proteome</keyword>
<gene>
    <name evidence="1" type="ORF">BCR21_01490</name>
</gene>
<proteinExistence type="predicted"/>
<dbReference type="RefSeq" id="WP_069644750.1">
    <property type="nucleotide sequence ID" value="NZ_MIJZ01000001.1"/>
</dbReference>
<evidence type="ECO:0000313" key="2">
    <source>
        <dbReference type="Proteomes" id="UP000094068"/>
    </source>
</evidence>
<dbReference type="OrthoDB" id="1778393at2"/>
<accession>A0A1E5GN90</accession>
<comment type="caution">
    <text evidence="1">The sequence shown here is derived from an EMBL/GenBank/DDBJ whole genome shotgun (WGS) entry which is preliminary data.</text>
</comment>
<dbReference type="InterPro" id="IPR025062">
    <property type="entry name" value="DUF4003"/>
</dbReference>
<dbReference type="AlphaFoldDB" id="A0A1E5GN90"/>
<name>A0A1E5GN90_9ENTE</name>
<dbReference type="Pfam" id="PF13170">
    <property type="entry name" value="DUF4003"/>
    <property type="match status" value="1"/>
</dbReference>
<sequence>MNRSKVVESLQMNYQAIKEGKGKWFDKRVAYTIARSFVDKERRFSDADYRHMEEILKGELGMFNVLVQPVRGILLGMLLANGKSRELDIHTLIKDYQRLREVGFQASSYSYFSAYLLQFTETAEKEFIVRRGQSIFEEIKSHHYFLTGAEDGTIAIALAQQEKLESLTTKQVGDLVEDYYQALNDQGFHKSNQLQFAAANAAMLTGEFSLELIEDIKQVIDELKQSGLRFRPEFYNSIVTLGFLTTLKKVDFQVLREYLELLEEKTNLRFYKDFRHSLALGLLIHEEMSLLSNDNLNISALTITMIMAQEASAAAAAIAVSVAASNSSS</sequence>
<dbReference type="Proteomes" id="UP000094068">
    <property type="component" value="Unassembled WGS sequence"/>
</dbReference>
<dbReference type="STRING" id="903984.BCR21_01490"/>
<organism evidence="1 2">
    <name type="scientific">Enterococcus ureasiticus</name>
    <dbReference type="NCBI Taxonomy" id="903984"/>
    <lineage>
        <taxon>Bacteria</taxon>
        <taxon>Bacillati</taxon>
        <taxon>Bacillota</taxon>
        <taxon>Bacilli</taxon>
        <taxon>Lactobacillales</taxon>
        <taxon>Enterococcaceae</taxon>
        <taxon>Enterococcus</taxon>
    </lineage>
</organism>
<evidence type="ECO:0008006" key="3">
    <source>
        <dbReference type="Google" id="ProtNLM"/>
    </source>
</evidence>